<reference evidence="1 2" key="1">
    <citation type="submission" date="2021-01" db="EMBL/GenBank/DDBJ databases">
        <title>Whole genome shotgun sequence of Asanoa iriomotensis NBRC 100142.</title>
        <authorList>
            <person name="Komaki H."/>
            <person name="Tamura T."/>
        </authorList>
    </citation>
    <scope>NUCLEOTIDE SEQUENCE [LARGE SCALE GENOMIC DNA]</scope>
    <source>
        <strain evidence="1 2">NBRC 100142</strain>
    </source>
</reference>
<sequence>MRKCVSASSPGTRPPAIDCYCWLPPGTHGYPAFSLAFRNPLGFWVVPEVAGLVRTRKVLAPSAALPAEPAVDMHNGDGDSRVIARMSVTDCGESGKWSTPAERTSQAS</sequence>
<keyword evidence="2" id="KW-1185">Reference proteome</keyword>
<gene>
    <name evidence="1" type="ORF">Air01nite_75960</name>
</gene>
<protein>
    <submittedName>
        <fullName evidence="1">Uncharacterized protein</fullName>
    </submittedName>
</protein>
<comment type="caution">
    <text evidence="1">The sequence shown here is derived from an EMBL/GenBank/DDBJ whole genome shotgun (WGS) entry which is preliminary data.</text>
</comment>
<accession>A0ABQ4CFE8</accession>
<dbReference type="EMBL" id="BONC01000109">
    <property type="protein sequence ID" value="GIF61501.1"/>
    <property type="molecule type" value="Genomic_DNA"/>
</dbReference>
<proteinExistence type="predicted"/>
<evidence type="ECO:0000313" key="1">
    <source>
        <dbReference type="EMBL" id="GIF61501.1"/>
    </source>
</evidence>
<name>A0ABQ4CFE8_9ACTN</name>
<dbReference type="Proteomes" id="UP000624325">
    <property type="component" value="Unassembled WGS sequence"/>
</dbReference>
<organism evidence="1 2">
    <name type="scientific">Asanoa iriomotensis</name>
    <dbReference type="NCBI Taxonomy" id="234613"/>
    <lineage>
        <taxon>Bacteria</taxon>
        <taxon>Bacillati</taxon>
        <taxon>Actinomycetota</taxon>
        <taxon>Actinomycetes</taxon>
        <taxon>Micromonosporales</taxon>
        <taxon>Micromonosporaceae</taxon>
        <taxon>Asanoa</taxon>
    </lineage>
</organism>
<evidence type="ECO:0000313" key="2">
    <source>
        <dbReference type="Proteomes" id="UP000624325"/>
    </source>
</evidence>